<evidence type="ECO:0000256" key="1">
    <source>
        <dbReference type="SAM" id="MobiDB-lite"/>
    </source>
</evidence>
<feature type="transmembrane region" description="Helical" evidence="2">
    <location>
        <begin position="261"/>
        <end position="290"/>
    </location>
</feature>
<dbReference type="EMBL" id="JAIRBM010000003">
    <property type="protein sequence ID" value="MBZ6075877.1"/>
    <property type="molecule type" value="Genomic_DNA"/>
</dbReference>
<feature type="transmembrane region" description="Helical" evidence="2">
    <location>
        <begin position="60"/>
        <end position="78"/>
    </location>
</feature>
<feature type="transmembrane region" description="Helical" evidence="2">
    <location>
        <begin position="116"/>
        <end position="136"/>
    </location>
</feature>
<proteinExistence type="predicted"/>
<evidence type="ECO:0000313" key="4">
    <source>
        <dbReference type="Proteomes" id="UP000704176"/>
    </source>
</evidence>
<keyword evidence="3" id="KW-0436">Ligase</keyword>
<feature type="transmembrane region" description="Helical" evidence="2">
    <location>
        <begin position="222"/>
        <end position="241"/>
    </location>
</feature>
<feature type="transmembrane region" description="Helical" evidence="2">
    <location>
        <begin position="148"/>
        <end position="171"/>
    </location>
</feature>
<feature type="transmembrane region" description="Helical" evidence="2">
    <location>
        <begin position="32"/>
        <end position="48"/>
    </location>
</feature>
<dbReference type="GO" id="GO:0016874">
    <property type="term" value="F:ligase activity"/>
    <property type="evidence" value="ECO:0007669"/>
    <property type="project" value="UniProtKB-KW"/>
</dbReference>
<feature type="transmembrane region" description="Helical" evidence="2">
    <location>
        <begin position="183"/>
        <end position="202"/>
    </location>
</feature>
<keyword evidence="4" id="KW-1185">Reference proteome</keyword>
<gene>
    <name evidence="3" type="ORF">K9B37_06195</name>
</gene>
<organism evidence="3 4">
    <name type="scientific">Microvirga puerhi</name>
    <dbReference type="NCBI Taxonomy" id="2876078"/>
    <lineage>
        <taxon>Bacteria</taxon>
        <taxon>Pseudomonadati</taxon>
        <taxon>Pseudomonadota</taxon>
        <taxon>Alphaproteobacteria</taxon>
        <taxon>Hyphomicrobiales</taxon>
        <taxon>Methylobacteriaceae</taxon>
        <taxon>Microvirga</taxon>
    </lineage>
</organism>
<comment type="caution">
    <text evidence="3">The sequence shown here is derived from an EMBL/GenBank/DDBJ whole genome shotgun (WGS) entry which is preliminary data.</text>
</comment>
<keyword evidence="2" id="KW-1133">Transmembrane helix</keyword>
<keyword evidence="2" id="KW-0472">Membrane</keyword>
<evidence type="ECO:0000313" key="3">
    <source>
        <dbReference type="EMBL" id="MBZ6075877.1"/>
    </source>
</evidence>
<evidence type="ECO:0000256" key="2">
    <source>
        <dbReference type="SAM" id="Phobius"/>
    </source>
</evidence>
<feature type="compositionally biased region" description="Basic and acidic residues" evidence="1">
    <location>
        <begin position="370"/>
        <end position="380"/>
    </location>
</feature>
<protein>
    <submittedName>
        <fullName evidence="3">O-antigen ligase domain-containing protein</fullName>
    </submittedName>
</protein>
<dbReference type="Proteomes" id="UP000704176">
    <property type="component" value="Unassembled WGS sequence"/>
</dbReference>
<accession>A0ABS7VLI6</accession>
<name>A0ABS7VLI6_9HYPH</name>
<sequence length="380" mass="42767">MADLALLAYASWCSMSLFIVHGTQIGIQSNIVIFLEATAPYFLARCYIRSADDFYNMSRLLFWIFVCILPFGLVETVTGHNVYLELFSKIQTSIPDNPYAPRWGLRRVQAFVEHPILFGICAASIFSLTHLVLGYGKSLLRRCTQSGLAMVTAFLSFSAGPIGAVSLQAMLIAWDRLFKGSNWHWKLIISGILAANIVIATIPNQSFVAFFISNFTFDQSAAYFRILIWTYGIQSAFNHPLFGVGFGEWDRPAWMPSSIDLYWLIPAVQYGIPAAILLLLAFGSAFFSVAMRKGLSPKLSEYRKAYLLCMAGFYIAGWTVHYWNATYVLFLFLLGSGMWLLDADTTEASQPTPPSKRHDRVSRRAVAGIRMRETEKEREV</sequence>
<feature type="region of interest" description="Disordered" evidence="1">
    <location>
        <begin position="347"/>
        <end position="380"/>
    </location>
</feature>
<reference evidence="3 4" key="1">
    <citation type="submission" date="2021-09" db="EMBL/GenBank/DDBJ databases">
        <title>The complete genome sequence of a new microorganism.</title>
        <authorList>
            <person name="Zi Z."/>
        </authorList>
    </citation>
    <scope>NUCLEOTIDE SEQUENCE [LARGE SCALE GENOMIC DNA]</scope>
    <source>
        <strain evidence="3 4">WGZ8</strain>
    </source>
</reference>
<dbReference type="RefSeq" id="WP_224312112.1">
    <property type="nucleotide sequence ID" value="NZ_JAIRBM010000003.1"/>
</dbReference>
<keyword evidence="2" id="KW-0812">Transmembrane</keyword>